<organism evidence="2 3">
    <name type="scientific">Lachancea meyersii CBS 8951</name>
    <dbReference type="NCBI Taxonomy" id="1266667"/>
    <lineage>
        <taxon>Eukaryota</taxon>
        <taxon>Fungi</taxon>
        <taxon>Dikarya</taxon>
        <taxon>Ascomycota</taxon>
        <taxon>Saccharomycotina</taxon>
        <taxon>Saccharomycetes</taxon>
        <taxon>Saccharomycetales</taxon>
        <taxon>Saccharomycetaceae</taxon>
        <taxon>Lachancea</taxon>
    </lineage>
</organism>
<feature type="compositionally biased region" description="Basic and acidic residues" evidence="1">
    <location>
        <begin position="128"/>
        <end position="149"/>
    </location>
</feature>
<dbReference type="EMBL" id="LT598482">
    <property type="protein sequence ID" value="SCU85478.1"/>
    <property type="molecule type" value="Genomic_DNA"/>
</dbReference>
<protein>
    <submittedName>
        <fullName evidence="2">LAME_0D01508g1_1</fullName>
    </submittedName>
</protein>
<evidence type="ECO:0000313" key="2">
    <source>
        <dbReference type="EMBL" id="SCU85478.1"/>
    </source>
</evidence>
<gene>
    <name evidence="2" type="ORF">LAME_0D01508G</name>
</gene>
<evidence type="ECO:0000256" key="1">
    <source>
        <dbReference type="SAM" id="MobiDB-lite"/>
    </source>
</evidence>
<dbReference type="Proteomes" id="UP000191144">
    <property type="component" value="Chromosome D"/>
</dbReference>
<dbReference type="OrthoDB" id="5563539at2759"/>
<proteinExistence type="predicted"/>
<keyword evidence="3" id="KW-1185">Reference proteome</keyword>
<dbReference type="AlphaFoldDB" id="A0A1G4J757"/>
<feature type="region of interest" description="Disordered" evidence="1">
    <location>
        <begin position="125"/>
        <end position="149"/>
    </location>
</feature>
<reference evidence="3" key="1">
    <citation type="submission" date="2016-03" db="EMBL/GenBank/DDBJ databases">
        <authorList>
            <person name="Devillers Hugo."/>
        </authorList>
    </citation>
    <scope>NUCLEOTIDE SEQUENCE [LARGE SCALE GENOMIC DNA]</scope>
</reference>
<evidence type="ECO:0000313" key="3">
    <source>
        <dbReference type="Proteomes" id="UP000191144"/>
    </source>
</evidence>
<name>A0A1G4J757_9SACH</name>
<sequence>MTHYPVTSLDDGVLTHQNMMLLENVTNLERPAIDYYHCDLSRDDPLVMPQTWNLLLRLGKYKLLRLPSCSAEDEKDYQRYVKRLHHCLWRRWSISYYKLGTKKLDPGAINWNKEQDFTVLYGPDLTVDDERPHPSPEPKPQHSEIEPADAKPVLSLVSSKNVDSEPEDFFSCVSSSLESRDSSIFDHVPSKPCLRHDKSSHRGRRRPLKFNDQVLCRNIDPYGSLCECKIVLNDTHMRILQSESEPEPEADYIQYPTGIWDAESDLDLEFA</sequence>
<accession>A0A1G4J757</accession>